<dbReference type="EMBL" id="JAIWYP010000002">
    <property type="protein sequence ID" value="KAH3869290.1"/>
    <property type="molecule type" value="Genomic_DNA"/>
</dbReference>
<name>A0A9D4M3S6_DREPO</name>
<keyword evidence="2" id="KW-1185">Reference proteome</keyword>
<reference evidence="1" key="2">
    <citation type="submission" date="2020-11" db="EMBL/GenBank/DDBJ databases">
        <authorList>
            <person name="McCartney M.A."/>
            <person name="Auch B."/>
            <person name="Kono T."/>
            <person name="Mallez S."/>
            <person name="Becker A."/>
            <person name="Gohl D.M."/>
            <person name="Silverstein K.A.T."/>
            <person name="Koren S."/>
            <person name="Bechman K.B."/>
            <person name="Herman A."/>
            <person name="Abrahante J.E."/>
            <person name="Garbe J."/>
        </authorList>
    </citation>
    <scope>NUCLEOTIDE SEQUENCE</scope>
    <source>
        <strain evidence="1">Duluth1</strain>
        <tissue evidence="1">Whole animal</tissue>
    </source>
</reference>
<evidence type="ECO:0000313" key="2">
    <source>
        <dbReference type="Proteomes" id="UP000828390"/>
    </source>
</evidence>
<accession>A0A9D4M3S6</accession>
<reference evidence="1" key="1">
    <citation type="journal article" date="2019" name="bioRxiv">
        <title>The Genome of the Zebra Mussel, Dreissena polymorpha: A Resource for Invasive Species Research.</title>
        <authorList>
            <person name="McCartney M.A."/>
            <person name="Auch B."/>
            <person name="Kono T."/>
            <person name="Mallez S."/>
            <person name="Zhang Y."/>
            <person name="Obille A."/>
            <person name="Becker A."/>
            <person name="Abrahante J.E."/>
            <person name="Garbe J."/>
            <person name="Badalamenti J.P."/>
            <person name="Herman A."/>
            <person name="Mangelson H."/>
            <person name="Liachko I."/>
            <person name="Sullivan S."/>
            <person name="Sone E.D."/>
            <person name="Koren S."/>
            <person name="Silverstein K.A.T."/>
            <person name="Beckman K.B."/>
            <person name="Gohl D.M."/>
        </authorList>
    </citation>
    <scope>NUCLEOTIDE SEQUENCE</scope>
    <source>
        <strain evidence="1">Duluth1</strain>
        <tissue evidence="1">Whole animal</tissue>
    </source>
</reference>
<dbReference type="Proteomes" id="UP000828390">
    <property type="component" value="Unassembled WGS sequence"/>
</dbReference>
<comment type="caution">
    <text evidence="1">The sequence shown here is derived from an EMBL/GenBank/DDBJ whole genome shotgun (WGS) entry which is preliminary data.</text>
</comment>
<dbReference type="AlphaFoldDB" id="A0A9D4M3S6"/>
<sequence>MYHSRCHKIIRETSAAITKYNVCDIVCFVYHKALSAENLQVGLRKTRLFPLNKDAIPRESMFPAQVYHSDDTDDSDLTVEGGLQIGPENEHTSTLFETVEQKIRSVKNQKAKKPRKTVSRLVSGKEFSSNEVMEAIKNHEQNQKPTLKISQETQKGKLAVKKSKQIFATTAPSPVAGPSCVDRAVDCSSNSSDSDEASDEKCCVCHRFQPKELSGCISLTFVKWVQCDGLKNGIPCKHWTHLTFCTPVRCVRRGDKFLCCHCNRNEE</sequence>
<proteinExistence type="predicted"/>
<organism evidence="1 2">
    <name type="scientific">Dreissena polymorpha</name>
    <name type="common">Zebra mussel</name>
    <name type="synonym">Mytilus polymorpha</name>
    <dbReference type="NCBI Taxonomy" id="45954"/>
    <lineage>
        <taxon>Eukaryota</taxon>
        <taxon>Metazoa</taxon>
        <taxon>Spiralia</taxon>
        <taxon>Lophotrochozoa</taxon>
        <taxon>Mollusca</taxon>
        <taxon>Bivalvia</taxon>
        <taxon>Autobranchia</taxon>
        <taxon>Heteroconchia</taxon>
        <taxon>Euheterodonta</taxon>
        <taxon>Imparidentia</taxon>
        <taxon>Neoheterodontei</taxon>
        <taxon>Myida</taxon>
        <taxon>Dreissenoidea</taxon>
        <taxon>Dreissenidae</taxon>
        <taxon>Dreissena</taxon>
    </lineage>
</organism>
<protein>
    <submittedName>
        <fullName evidence="1">Uncharacterized protein</fullName>
    </submittedName>
</protein>
<gene>
    <name evidence="1" type="ORF">DPMN_032453</name>
</gene>
<evidence type="ECO:0000313" key="1">
    <source>
        <dbReference type="EMBL" id="KAH3869290.1"/>
    </source>
</evidence>